<dbReference type="SUPFAM" id="SSF57701">
    <property type="entry name" value="Zn2/Cys6 DNA-binding domain"/>
    <property type="match status" value="1"/>
</dbReference>
<dbReference type="Pfam" id="PF00172">
    <property type="entry name" value="Zn_clus"/>
    <property type="match status" value="1"/>
</dbReference>
<evidence type="ECO:0000313" key="3">
    <source>
        <dbReference type="EMBL" id="KIV98670.1"/>
    </source>
</evidence>
<dbReference type="PANTHER" id="PTHR38111">
    <property type="entry name" value="ZN(2)-C6 FUNGAL-TYPE DOMAIN-CONTAINING PROTEIN-RELATED"/>
    <property type="match status" value="1"/>
</dbReference>
<reference evidence="3 4" key="1">
    <citation type="submission" date="2015-01" db="EMBL/GenBank/DDBJ databases">
        <title>The Genome Sequence of Ochroconis gallopava CBS43764.</title>
        <authorList>
            <consortium name="The Broad Institute Genomics Platform"/>
            <person name="Cuomo C."/>
            <person name="de Hoog S."/>
            <person name="Gorbushina A."/>
            <person name="Stielow B."/>
            <person name="Teixiera M."/>
            <person name="Abouelleil A."/>
            <person name="Chapman S.B."/>
            <person name="Priest M."/>
            <person name="Young S.K."/>
            <person name="Wortman J."/>
            <person name="Nusbaum C."/>
            <person name="Birren B."/>
        </authorList>
    </citation>
    <scope>NUCLEOTIDE SEQUENCE [LARGE SCALE GENOMIC DNA]</scope>
    <source>
        <strain evidence="3 4">CBS 43764</strain>
    </source>
</reference>
<dbReference type="SMART" id="SM00066">
    <property type="entry name" value="GAL4"/>
    <property type="match status" value="1"/>
</dbReference>
<dbReference type="Proteomes" id="UP000053259">
    <property type="component" value="Unassembled WGS sequence"/>
</dbReference>
<dbReference type="EMBL" id="KN847608">
    <property type="protein sequence ID" value="KIV98670.1"/>
    <property type="molecule type" value="Genomic_DNA"/>
</dbReference>
<dbReference type="Gene3D" id="4.10.240.10">
    <property type="entry name" value="Zn(2)-C6 fungal-type DNA-binding domain"/>
    <property type="match status" value="1"/>
</dbReference>
<gene>
    <name evidence="3" type="ORF">PV09_09551</name>
</gene>
<feature type="domain" description="Zn(2)-C6 fungal-type" evidence="2">
    <location>
        <begin position="10"/>
        <end position="38"/>
    </location>
</feature>
<dbReference type="PROSITE" id="PS00463">
    <property type="entry name" value="ZN2_CY6_FUNGAL_1"/>
    <property type="match status" value="1"/>
</dbReference>
<accession>A0A0D1X973</accession>
<dbReference type="GO" id="GO:0008270">
    <property type="term" value="F:zinc ion binding"/>
    <property type="evidence" value="ECO:0007669"/>
    <property type="project" value="InterPro"/>
</dbReference>
<evidence type="ECO:0000256" key="1">
    <source>
        <dbReference type="ARBA" id="ARBA00023242"/>
    </source>
</evidence>
<protein>
    <recommendedName>
        <fullName evidence="2">Zn(2)-C6 fungal-type domain-containing protein</fullName>
    </recommendedName>
</protein>
<dbReference type="RefSeq" id="XP_016208540.1">
    <property type="nucleotide sequence ID" value="XM_016363627.1"/>
</dbReference>
<dbReference type="InterPro" id="IPR001138">
    <property type="entry name" value="Zn2Cys6_DnaBD"/>
</dbReference>
<dbReference type="GO" id="GO:0000981">
    <property type="term" value="F:DNA-binding transcription factor activity, RNA polymerase II-specific"/>
    <property type="evidence" value="ECO:0007669"/>
    <property type="project" value="InterPro"/>
</dbReference>
<evidence type="ECO:0000313" key="4">
    <source>
        <dbReference type="Proteomes" id="UP000053259"/>
    </source>
</evidence>
<dbReference type="STRING" id="253628.A0A0D1X973"/>
<name>A0A0D1X973_9PEZI</name>
<dbReference type="InterPro" id="IPR036864">
    <property type="entry name" value="Zn2-C6_fun-type_DNA-bd_sf"/>
</dbReference>
<dbReference type="VEuPathDB" id="FungiDB:PV09_09551"/>
<keyword evidence="1" id="KW-0539">Nucleus</keyword>
<evidence type="ECO:0000259" key="2">
    <source>
        <dbReference type="PROSITE" id="PS50048"/>
    </source>
</evidence>
<dbReference type="OrthoDB" id="5126878at2759"/>
<organism evidence="3 4">
    <name type="scientific">Verruconis gallopava</name>
    <dbReference type="NCBI Taxonomy" id="253628"/>
    <lineage>
        <taxon>Eukaryota</taxon>
        <taxon>Fungi</taxon>
        <taxon>Dikarya</taxon>
        <taxon>Ascomycota</taxon>
        <taxon>Pezizomycotina</taxon>
        <taxon>Dothideomycetes</taxon>
        <taxon>Pleosporomycetidae</taxon>
        <taxon>Venturiales</taxon>
        <taxon>Sympoventuriaceae</taxon>
        <taxon>Verruconis</taxon>
    </lineage>
</organism>
<keyword evidence="4" id="KW-1185">Reference proteome</keyword>
<sequence length="514" mass="58404">MVGVPGKSRACWDCKKRRVKCGLERPECRRCSKAGRKCLGYDQSPLFVNRTIDRPHLSAPEVIAEGSMSKHSWSSTSSELERLYTLYSDWRRNPVTFRLLAYRLIEKLYLPCAETVDGLLRITTPFSWISAACELSAPNDVLDRSLLAFCTTQVYATETGHIDYETAVETYNSALRMLSDTLAREAVNNPIYILASIVILSICELFIFYTDEGWRAHVQGVADVLRLRQSEAVSPVPSSIWYRLCSRLRVMSVLSQLIRRQKGALTAAQWMEVLPEHADTDPLDKIMHICCDLPDTLEAIEDVLIRDNSFEPCIQKITDKLVHTLAKISLLQSNLLQSSPTALYTTVPALLTSPADNGEHSKLFPFVFTFRSLQVASYFIVSWALQLHIYMSLMRLSMRRGSSGDSYSTVLDLLAVSPGSEDEEFIRGNYVALQRGTIKEVAEKLAHDLCRSVEYCHKPHMGTYGPQTMLYSQWVLREYFQHFGSQRELLWILAVKEMRGAPTRCGMMMMKFQT</sequence>
<dbReference type="AlphaFoldDB" id="A0A0D1X973"/>
<proteinExistence type="predicted"/>
<dbReference type="HOGENOM" id="CLU_021599_7_0_1"/>
<dbReference type="PROSITE" id="PS50048">
    <property type="entry name" value="ZN2_CY6_FUNGAL_2"/>
    <property type="match status" value="1"/>
</dbReference>
<dbReference type="CDD" id="cd00067">
    <property type="entry name" value="GAL4"/>
    <property type="match status" value="1"/>
</dbReference>
<dbReference type="GeneID" id="27317524"/>
<dbReference type="InterPro" id="IPR053178">
    <property type="entry name" value="Osmoadaptation_assoc"/>
</dbReference>
<dbReference type="InParanoid" id="A0A0D1X973"/>